<evidence type="ECO:0000256" key="9">
    <source>
        <dbReference type="ARBA" id="ARBA00022984"/>
    </source>
</evidence>
<keyword evidence="7 22" id="KW-0812">Transmembrane</keyword>
<evidence type="ECO:0000256" key="10">
    <source>
        <dbReference type="ARBA" id="ARBA00022989"/>
    </source>
</evidence>
<evidence type="ECO:0000256" key="22">
    <source>
        <dbReference type="SAM" id="Phobius"/>
    </source>
</evidence>
<accession>A0A4P6F737</accession>
<keyword evidence="12" id="KW-0131">Cell cycle</keyword>
<evidence type="ECO:0000256" key="15">
    <source>
        <dbReference type="ARBA" id="ARBA00033270"/>
    </source>
</evidence>
<keyword evidence="5" id="KW-0328">Glycosyltransferase</keyword>
<dbReference type="OrthoDB" id="9768187at2"/>
<proteinExistence type="inferred from homology"/>
<dbReference type="GO" id="GO:0009252">
    <property type="term" value="P:peptidoglycan biosynthetic process"/>
    <property type="evidence" value="ECO:0007669"/>
    <property type="project" value="UniProtKB-KW"/>
</dbReference>
<organism evidence="23 24">
    <name type="scientific">Xylanimonas protaetiae</name>
    <dbReference type="NCBI Taxonomy" id="2509457"/>
    <lineage>
        <taxon>Bacteria</taxon>
        <taxon>Bacillati</taxon>
        <taxon>Actinomycetota</taxon>
        <taxon>Actinomycetes</taxon>
        <taxon>Micrococcales</taxon>
        <taxon>Promicromonosporaceae</taxon>
        <taxon>Xylanimonas</taxon>
    </lineage>
</organism>
<feature type="transmembrane region" description="Helical" evidence="22">
    <location>
        <begin position="358"/>
        <end position="380"/>
    </location>
</feature>
<dbReference type="GO" id="GO:0051301">
    <property type="term" value="P:cell division"/>
    <property type="evidence" value="ECO:0007669"/>
    <property type="project" value="UniProtKB-KW"/>
</dbReference>
<evidence type="ECO:0000256" key="2">
    <source>
        <dbReference type="ARBA" id="ARBA00004752"/>
    </source>
</evidence>
<evidence type="ECO:0000256" key="11">
    <source>
        <dbReference type="ARBA" id="ARBA00023136"/>
    </source>
</evidence>
<dbReference type="InterPro" id="IPR001182">
    <property type="entry name" value="FtsW/RodA"/>
</dbReference>
<dbReference type="PANTHER" id="PTHR30474:SF2">
    <property type="entry name" value="PEPTIDOGLYCAN GLYCOSYLTRANSFERASE FTSW-RELATED"/>
    <property type="match status" value="1"/>
</dbReference>
<keyword evidence="8" id="KW-0133">Cell shape</keyword>
<feature type="transmembrane region" description="Helical" evidence="22">
    <location>
        <begin position="27"/>
        <end position="47"/>
    </location>
</feature>
<dbReference type="InterPro" id="IPR018365">
    <property type="entry name" value="Cell_cycle_FtsW-rel_CS"/>
</dbReference>
<keyword evidence="9" id="KW-0573">Peptidoglycan synthesis</keyword>
<gene>
    <name evidence="23" type="primary">ftsW</name>
    <name evidence="23" type="ORF">ET471_11870</name>
</gene>
<feature type="transmembrane region" description="Helical" evidence="22">
    <location>
        <begin position="182"/>
        <end position="198"/>
    </location>
</feature>
<evidence type="ECO:0000256" key="14">
    <source>
        <dbReference type="ARBA" id="ARBA00032370"/>
    </source>
</evidence>
<evidence type="ECO:0000256" key="5">
    <source>
        <dbReference type="ARBA" id="ARBA00022676"/>
    </source>
</evidence>
<reference evidence="23 24" key="1">
    <citation type="submission" date="2019-01" db="EMBL/GenBank/DDBJ databases">
        <title>Genome sequencing of strain FW10M-9.</title>
        <authorList>
            <person name="Heo J."/>
            <person name="Kim S.-J."/>
            <person name="Kim J.-S."/>
            <person name="Hong S.-B."/>
            <person name="Kwon S.-W."/>
        </authorList>
    </citation>
    <scope>NUCLEOTIDE SEQUENCE [LARGE SCALE GENOMIC DNA]</scope>
    <source>
        <strain evidence="23 24">FW10M-9</strain>
    </source>
</reference>
<feature type="transmembrane region" description="Helical" evidence="22">
    <location>
        <begin position="283"/>
        <end position="310"/>
    </location>
</feature>
<feature type="transmembrane region" description="Helical" evidence="22">
    <location>
        <begin position="68"/>
        <end position="86"/>
    </location>
</feature>
<evidence type="ECO:0000256" key="17">
    <source>
        <dbReference type="ARBA" id="ARBA00041185"/>
    </source>
</evidence>
<evidence type="ECO:0000256" key="16">
    <source>
        <dbReference type="ARBA" id="ARBA00038053"/>
    </source>
</evidence>
<dbReference type="EMBL" id="CP035493">
    <property type="protein sequence ID" value="QAY70633.1"/>
    <property type="molecule type" value="Genomic_DNA"/>
</dbReference>
<evidence type="ECO:0000256" key="20">
    <source>
        <dbReference type="ARBA" id="ARBA00049902"/>
    </source>
</evidence>
<evidence type="ECO:0000256" key="19">
    <source>
        <dbReference type="ARBA" id="ARBA00044770"/>
    </source>
</evidence>
<keyword evidence="4" id="KW-0132">Cell division</keyword>
<comment type="catalytic activity">
    <reaction evidence="20">
        <text>[GlcNAc-(1-&gt;4)-Mur2Ac(oyl-L-Ala-gamma-D-Glu-L-Lys-D-Ala-D-Ala)](n)-di-trans,octa-cis-undecaprenyl diphosphate + beta-D-GlcNAc-(1-&gt;4)-Mur2Ac(oyl-L-Ala-gamma-D-Glu-L-Lys-D-Ala-D-Ala)-di-trans,octa-cis-undecaprenyl diphosphate = [GlcNAc-(1-&gt;4)-Mur2Ac(oyl-L-Ala-gamma-D-Glu-L-Lys-D-Ala-D-Ala)](n+1)-di-trans,octa-cis-undecaprenyl diphosphate + di-trans,octa-cis-undecaprenyl diphosphate + H(+)</text>
        <dbReference type="Rhea" id="RHEA:23708"/>
        <dbReference type="Rhea" id="RHEA-COMP:9602"/>
        <dbReference type="Rhea" id="RHEA-COMP:9603"/>
        <dbReference type="ChEBI" id="CHEBI:15378"/>
        <dbReference type="ChEBI" id="CHEBI:58405"/>
        <dbReference type="ChEBI" id="CHEBI:60033"/>
        <dbReference type="ChEBI" id="CHEBI:78435"/>
        <dbReference type="EC" id="2.4.99.28"/>
    </reaction>
</comment>
<feature type="transmembrane region" description="Helical" evidence="22">
    <location>
        <begin position="205"/>
        <end position="224"/>
    </location>
</feature>
<comment type="function">
    <text evidence="21">Peptidoglycan polymerase that is essential for cell division.</text>
</comment>
<evidence type="ECO:0000256" key="1">
    <source>
        <dbReference type="ARBA" id="ARBA00004651"/>
    </source>
</evidence>
<evidence type="ECO:0000256" key="12">
    <source>
        <dbReference type="ARBA" id="ARBA00023306"/>
    </source>
</evidence>
<protein>
    <recommendedName>
        <fullName evidence="17">Probable peptidoglycan glycosyltransferase FtsW</fullName>
        <ecNumber evidence="19">2.4.99.28</ecNumber>
    </recommendedName>
    <alternativeName>
        <fullName evidence="18">Cell division protein FtsW</fullName>
    </alternativeName>
    <alternativeName>
        <fullName evidence="15">Cell wall polymerase</fullName>
    </alternativeName>
    <alternativeName>
        <fullName evidence="14">Peptidoglycan polymerase</fullName>
    </alternativeName>
</protein>
<dbReference type="KEGG" id="xya:ET471_11870"/>
<sequence>MAVTTSTGSGTHERQWLGQWNSAVTSYYSLTGATGLLLVVGLIMVLSSSTITSIAAGHSPYAEFVRQGQFFLMGLPVMIVAARLPVRWYKRFAWPALLVALGLQSLTLIPALARTQGGNSGWISLGGFTMQPAEVGKLALTIWLGHVLGRKQRMLGKWSHTLLPAAPGAVLVIGLVLLGHDLGTALVVCGLVLGAFWVAGAPARLLALGGGMAAVIVGYVFVLGSSNRVSRILAAYDPNCDVTSICYQTQHGLFALGTGGLFGVGLGASREKWRYLPEAHNDFIYAIIGEELGLFGTLMVLGLFVALGIAMSRVVRRHPDPFVKITTAAVACWVVGQAFINIGVVIGIIPVIGVPLPLVSAGGSALVTTMAALGMVISFARSEPGAAEALAARGSVVRRSLAVLGVRRRPGRRR</sequence>
<name>A0A4P6F737_9MICO</name>
<evidence type="ECO:0000313" key="24">
    <source>
        <dbReference type="Proteomes" id="UP000292118"/>
    </source>
</evidence>
<evidence type="ECO:0000313" key="23">
    <source>
        <dbReference type="EMBL" id="QAY70633.1"/>
    </source>
</evidence>
<dbReference type="PROSITE" id="PS00428">
    <property type="entry name" value="FTSW_RODA_SPOVE"/>
    <property type="match status" value="1"/>
</dbReference>
<keyword evidence="24" id="KW-1185">Reference proteome</keyword>
<evidence type="ECO:0000256" key="4">
    <source>
        <dbReference type="ARBA" id="ARBA00022618"/>
    </source>
</evidence>
<comment type="subcellular location">
    <subcellularLocation>
        <location evidence="1">Cell membrane</location>
        <topology evidence="1">Multi-pass membrane protein</topology>
    </subcellularLocation>
</comment>
<evidence type="ECO:0000256" key="8">
    <source>
        <dbReference type="ARBA" id="ARBA00022960"/>
    </source>
</evidence>
<feature type="transmembrane region" description="Helical" evidence="22">
    <location>
        <begin position="158"/>
        <end position="176"/>
    </location>
</feature>
<dbReference type="PANTHER" id="PTHR30474">
    <property type="entry name" value="CELL CYCLE PROTEIN"/>
    <property type="match status" value="1"/>
</dbReference>
<dbReference type="GO" id="GO:0071555">
    <property type="term" value="P:cell wall organization"/>
    <property type="evidence" value="ECO:0007669"/>
    <property type="project" value="UniProtKB-KW"/>
</dbReference>
<evidence type="ECO:0000256" key="3">
    <source>
        <dbReference type="ARBA" id="ARBA00022475"/>
    </source>
</evidence>
<dbReference type="GO" id="GO:0032153">
    <property type="term" value="C:cell division site"/>
    <property type="evidence" value="ECO:0007669"/>
    <property type="project" value="TreeGrafter"/>
</dbReference>
<keyword evidence="6" id="KW-0808">Transferase</keyword>
<dbReference type="InterPro" id="IPR013437">
    <property type="entry name" value="FtsW"/>
</dbReference>
<evidence type="ECO:0000256" key="7">
    <source>
        <dbReference type="ARBA" id="ARBA00022692"/>
    </source>
</evidence>
<dbReference type="GO" id="GO:0015648">
    <property type="term" value="F:lipid-linked peptidoglycan transporter activity"/>
    <property type="evidence" value="ECO:0007669"/>
    <property type="project" value="TreeGrafter"/>
</dbReference>
<dbReference type="GO" id="GO:0008955">
    <property type="term" value="F:peptidoglycan glycosyltransferase activity"/>
    <property type="evidence" value="ECO:0007669"/>
    <property type="project" value="UniProtKB-EC"/>
</dbReference>
<dbReference type="Proteomes" id="UP000292118">
    <property type="component" value="Chromosome"/>
</dbReference>
<comment type="pathway">
    <text evidence="2">Cell wall biogenesis; peptidoglycan biosynthesis.</text>
</comment>
<evidence type="ECO:0000256" key="13">
    <source>
        <dbReference type="ARBA" id="ARBA00023316"/>
    </source>
</evidence>
<evidence type="ECO:0000256" key="21">
    <source>
        <dbReference type="ARBA" id="ARBA00049966"/>
    </source>
</evidence>
<dbReference type="RefSeq" id="WP_129188583.1">
    <property type="nucleotide sequence ID" value="NZ_CP035493.1"/>
</dbReference>
<dbReference type="GO" id="GO:0005886">
    <property type="term" value="C:plasma membrane"/>
    <property type="evidence" value="ECO:0007669"/>
    <property type="project" value="UniProtKB-SubCell"/>
</dbReference>
<keyword evidence="10 22" id="KW-1133">Transmembrane helix</keyword>
<dbReference type="AlphaFoldDB" id="A0A4P6F737"/>
<keyword evidence="13" id="KW-0961">Cell wall biogenesis/degradation</keyword>
<dbReference type="NCBIfam" id="TIGR02614">
    <property type="entry name" value="ftsW"/>
    <property type="match status" value="1"/>
</dbReference>
<feature type="transmembrane region" description="Helical" evidence="22">
    <location>
        <begin position="92"/>
        <end position="113"/>
    </location>
</feature>
<evidence type="ECO:0000256" key="18">
    <source>
        <dbReference type="ARBA" id="ARBA00041418"/>
    </source>
</evidence>
<comment type="similarity">
    <text evidence="16">Belongs to the SEDS family. FtsW subfamily.</text>
</comment>
<dbReference type="Pfam" id="PF01098">
    <property type="entry name" value="FTSW_RODA_SPOVE"/>
    <property type="match status" value="1"/>
</dbReference>
<evidence type="ECO:0000256" key="6">
    <source>
        <dbReference type="ARBA" id="ARBA00022679"/>
    </source>
</evidence>
<keyword evidence="3" id="KW-1003">Cell membrane</keyword>
<dbReference type="GO" id="GO:0008360">
    <property type="term" value="P:regulation of cell shape"/>
    <property type="evidence" value="ECO:0007669"/>
    <property type="project" value="UniProtKB-KW"/>
</dbReference>
<feature type="transmembrane region" description="Helical" evidence="22">
    <location>
        <begin position="322"/>
        <end position="352"/>
    </location>
</feature>
<dbReference type="EC" id="2.4.99.28" evidence="19"/>
<keyword evidence="11 22" id="KW-0472">Membrane</keyword>